<dbReference type="AlphaFoldDB" id="A0A2G5UZ48"/>
<accession>A0A2G5UZ48</accession>
<dbReference type="EMBL" id="PDUG01000002">
    <property type="protein sequence ID" value="PIC44691.1"/>
    <property type="molecule type" value="Genomic_DNA"/>
</dbReference>
<comment type="caution">
    <text evidence="2">The sequence shown here is derived from an EMBL/GenBank/DDBJ whole genome shotgun (WGS) entry which is preliminary data.</text>
</comment>
<feature type="region of interest" description="Disordered" evidence="1">
    <location>
        <begin position="76"/>
        <end position="110"/>
    </location>
</feature>
<organism evidence="2 3">
    <name type="scientific">Caenorhabditis nigoni</name>
    <dbReference type="NCBI Taxonomy" id="1611254"/>
    <lineage>
        <taxon>Eukaryota</taxon>
        <taxon>Metazoa</taxon>
        <taxon>Ecdysozoa</taxon>
        <taxon>Nematoda</taxon>
        <taxon>Chromadorea</taxon>
        <taxon>Rhabditida</taxon>
        <taxon>Rhabditina</taxon>
        <taxon>Rhabditomorpha</taxon>
        <taxon>Rhabditoidea</taxon>
        <taxon>Rhabditidae</taxon>
        <taxon>Peloderinae</taxon>
        <taxon>Caenorhabditis</taxon>
    </lineage>
</organism>
<dbReference type="Proteomes" id="UP000230233">
    <property type="component" value="Chromosome II"/>
</dbReference>
<evidence type="ECO:0000256" key="1">
    <source>
        <dbReference type="SAM" id="MobiDB-lite"/>
    </source>
</evidence>
<protein>
    <submittedName>
        <fullName evidence="2">Uncharacterized protein</fullName>
    </submittedName>
</protein>
<name>A0A2G5UZ48_9PELO</name>
<reference evidence="3" key="1">
    <citation type="submission" date="2017-10" db="EMBL/GenBank/DDBJ databases">
        <title>Rapid genome shrinkage in a self-fertile nematode reveals novel sperm competition proteins.</title>
        <authorList>
            <person name="Yin D."/>
            <person name="Schwarz E.M."/>
            <person name="Thomas C.G."/>
            <person name="Felde R.L."/>
            <person name="Korf I.F."/>
            <person name="Cutter A.D."/>
            <person name="Schartner C.M."/>
            <person name="Ralston E.J."/>
            <person name="Meyer B.J."/>
            <person name="Haag E.S."/>
        </authorList>
    </citation>
    <scope>NUCLEOTIDE SEQUENCE [LARGE SCALE GENOMIC DNA]</scope>
    <source>
        <strain evidence="3">JU1422</strain>
    </source>
</reference>
<evidence type="ECO:0000313" key="3">
    <source>
        <dbReference type="Proteomes" id="UP000230233"/>
    </source>
</evidence>
<feature type="compositionally biased region" description="Polar residues" evidence="1">
    <location>
        <begin position="82"/>
        <end position="110"/>
    </location>
</feature>
<sequence length="145" mass="16645">MEWDTADFTHRLVEKWKAGEEGQEEMINLRQKLLDFINFIDEKQKEMQEHQKKVEKVQQLDKVDVVVDKMNNKQKEEEQAFQVVSTTKANSQSGKDQFSQGTNPPVTVTGIQSGVRRKGQGSAPIQLLRSTRIRKVAVKFDPSNT</sequence>
<gene>
    <name evidence="2" type="primary">Cnig_chr_II.g4973</name>
    <name evidence="2" type="ORF">B9Z55_004973</name>
</gene>
<keyword evidence="3" id="KW-1185">Reference proteome</keyword>
<evidence type="ECO:0000313" key="2">
    <source>
        <dbReference type="EMBL" id="PIC44691.1"/>
    </source>
</evidence>
<proteinExistence type="predicted"/>